<dbReference type="PANTHER" id="PTHR43830:SF3">
    <property type="entry name" value="PROTEIN PSP1"/>
    <property type="match status" value="1"/>
</dbReference>
<dbReference type="Pfam" id="PF04468">
    <property type="entry name" value="PSP1"/>
    <property type="match status" value="1"/>
</dbReference>
<organism evidence="2 3">
    <name type="scientific">Meira miltonrushii</name>
    <dbReference type="NCBI Taxonomy" id="1280837"/>
    <lineage>
        <taxon>Eukaryota</taxon>
        <taxon>Fungi</taxon>
        <taxon>Dikarya</taxon>
        <taxon>Basidiomycota</taxon>
        <taxon>Ustilaginomycotina</taxon>
        <taxon>Exobasidiomycetes</taxon>
        <taxon>Exobasidiales</taxon>
        <taxon>Brachybasidiaceae</taxon>
        <taxon>Meira</taxon>
    </lineage>
</organism>
<dbReference type="InterPro" id="IPR007557">
    <property type="entry name" value="PSP1_C"/>
</dbReference>
<dbReference type="GeneID" id="37017923"/>
<feature type="domain" description="PSP1 C-terminal" evidence="1">
    <location>
        <begin position="117"/>
        <end position="202"/>
    </location>
</feature>
<protein>
    <submittedName>
        <fullName evidence="2">PSP1-domain-containing protein</fullName>
    </submittedName>
</protein>
<dbReference type="InParanoid" id="A0A316VD05"/>
<dbReference type="AlphaFoldDB" id="A0A316VD05"/>
<dbReference type="EMBL" id="KZ819603">
    <property type="protein sequence ID" value="PWN35442.1"/>
    <property type="molecule type" value="Genomic_DNA"/>
</dbReference>
<feature type="non-terminal residue" evidence="2">
    <location>
        <position position="208"/>
    </location>
</feature>
<evidence type="ECO:0000259" key="1">
    <source>
        <dbReference type="PROSITE" id="PS51411"/>
    </source>
</evidence>
<evidence type="ECO:0000313" key="2">
    <source>
        <dbReference type="EMBL" id="PWN35442.1"/>
    </source>
</evidence>
<accession>A0A316VD05</accession>
<dbReference type="PROSITE" id="PS51411">
    <property type="entry name" value="PSP1_C"/>
    <property type="match status" value="1"/>
</dbReference>
<dbReference type="PANTHER" id="PTHR43830">
    <property type="entry name" value="PROTEIN PSP1"/>
    <property type="match status" value="1"/>
</dbReference>
<feature type="non-terminal residue" evidence="2">
    <location>
        <position position="1"/>
    </location>
</feature>
<sequence length="208" mass="23205">PQENASSNLQDLGKGVPLQMLPRDTPLYIVEFKQGRTDLYFKQSQQGGEGDICKGDLVIVEADRGKDLGSVINDSITVDQVQTFLAHQAELAAGGQSDGVHPAAMTLSRLTRSVNPKRLFAKAGPSDTSLLHAKAQDEERALTLCTTKVNQRGLPMSVVAAEMQWDRRKLTFYYTATQRVDFRDLVKELFRLYKTRIWMCHLSHPSNA</sequence>
<dbReference type="OrthoDB" id="243127at2759"/>
<dbReference type="InterPro" id="IPR047767">
    <property type="entry name" value="PSP1-like"/>
</dbReference>
<dbReference type="NCBIfam" id="NF041131">
    <property type="entry name" value="RicT_YaaT_fam"/>
    <property type="match status" value="1"/>
</dbReference>
<dbReference type="RefSeq" id="XP_025355744.1">
    <property type="nucleotide sequence ID" value="XM_025496142.1"/>
</dbReference>
<reference evidence="2 3" key="1">
    <citation type="journal article" date="2018" name="Mol. Biol. Evol.">
        <title>Broad Genomic Sampling Reveals a Smut Pathogenic Ancestry of the Fungal Clade Ustilaginomycotina.</title>
        <authorList>
            <person name="Kijpornyongpan T."/>
            <person name="Mondo S.J."/>
            <person name="Barry K."/>
            <person name="Sandor L."/>
            <person name="Lee J."/>
            <person name="Lipzen A."/>
            <person name="Pangilinan J."/>
            <person name="LaButti K."/>
            <person name="Hainaut M."/>
            <person name="Henrissat B."/>
            <person name="Grigoriev I.V."/>
            <person name="Spatafora J.W."/>
            <person name="Aime M.C."/>
        </authorList>
    </citation>
    <scope>NUCLEOTIDE SEQUENCE [LARGE SCALE GENOMIC DNA]</scope>
    <source>
        <strain evidence="2 3">MCA 3882</strain>
    </source>
</reference>
<dbReference type="GO" id="GO:0005737">
    <property type="term" value="C:cytoplasm"/>
    <property type="evidence" value="ECO:0007669"/>
    <property type="project" value="TreeGrafter"/>
</dbReference>
<name>A0A316VD05_9BASI</name>
<proteinExistence type="predicted"/>
<dbReference type="Proteomes" id="UP000245771">
    <property type="component" value="Unassembled WGS sequence"/>
</dbReference>
<evidence type="ECO:0000313" key="3">
    <source>
        <dbReference type="Proteomes" id="UP000245771"/>
    </source>
</evidence>
<gene>
    <name evidence="2" type="ORF">FA14DRAFT_115956</name>
</gene>
<keyword evidence="3" id="KW-1185">Reference proteome</keyword>